<dbReference type="CDD" id="cd01561">
    <property type="entry name" value="CBS_like"/>
    <property type="match status" value="1"/>
</dbReference>
<dbReference type="EMBL" id="NEXF01000039">
    <property type="protein sequence ID" value="PSO08907.1"/>
    <property type="molecule type" value="Genomic_DNA"/>
</dbReference>
<keyword evidence="3" id="KW-0028">Amino-acid biosynthesis</keyword>
<dbReference type="InterPro" id="IPR050214">
    <property type="entry name" value="Cys_Synth/Cystath_Beta-Synth"/>
</dbReference>
<gene>
    <name evidence="8" type="ORF">B9Q04_03135</name>
</gene>
<reference evidence="8 9" key="1">
    <citation type="submission" date="2017-04" db="EMBL/GenBank/DDBJ databases">
        <title>Novel microbial lineages endemic to geothermal iron-oxide mats fill important gaps in the evolutionary history of Archaea.</title>
        <authorList>
            <person name="Jay Z.J."/>
            <person name="Beam J.P."/>
            <person name="Dlakic M."/>
            <person name="Rusch D.B."/>
            <person name="Kozubal M.A."/>
            <person name="Inskeep W.P."/>
        </authorList>
    </citation>
    <scope>NUCLEOTIDE SEQUENCE [LARGE SCALE GENOMIC DNA]</scope>
    <source>
        <strain evidence="8">BE_D</strain>
    </source>
</reference>
<comment type="cofactor">
    <cofactor evidence="1">
        <name>pyridoxal 5'-phosphate</name>
        <dbReference type="ChEBI" id="CHEBI:597326"/>
    </cofactor>
</comment>
<keyword evidence="6" id="KW-0198">Cysteine biosynthesis</keyword>
<dbReference type="GO" id="GO:0006535">
    <property type="term" value="P:cysteine biosynthetic process from serine"/>
    <property type="evidence" value="ECO:0007669"/>
    <property type="project" value="InterPro"/>
</dbReference>
<evidence type="ECO:0000313" key="8">
    <source>
        <dbReference type="EMBL" id="PSO08907.1"/>
    </source>
</evidence>
<dbReference type="PROSITE" id="PS00901">
    <property type="entry name" value="CYS_SYNTHASE"/>
    <property type="match status" value="1"/>
</dbReference>
<evidence type="ECO:0000256" key="3">
    <source>
        <dbReference type="ARBA" id="ARBA00022605"/>
    </source>
</evidence>
<dbReference type="SUPFAM" id="SSF53686">
    <property type="entry name" value="Tryptophan synthase beta subunit-like PLP-dependent enzymes"/>
    <property type="match status" value="1"/>
</dbReference>
<dbReference type="AlphaFoldDB" id="A0A2R6CDD4"/>
<name>A0A2R6CDD4_9ARCH</name>
<organism evidence="8 9">
    <name type="scientific">Candidatus Marsarchaeota G2 archaeon BE_D</name>
    <dbReference type="NCBI Taxonomy" id="1978158"/>
    <lineage>
        <taxon>Archaea</taxon>
        <taxon>Candidatus Marsarchaeota</taxon>
        <taxon>Candidatus Marsarchaeota group 2</taxon>
    </lineage>
</organism>
<evidence type="ECO:0000256" key="6">
    <source>
        <dbReference type="ARBA" id="ARBA00023192"/>
    </source>
</evidence>
<sequence>MRRGWCVIRVAESILDAVGNTPLVHLKRLSPEGINIYVKVEFYSPGLSIKDRVAIRMIEEAERAGIIKPGDTVIERTSGNMGTGLAVACAVKGYRFVAVMSEGNSVERRRMLSALGAEVVLVPQAEGGRPGYVSAEDLALVEEKTRELEKKLGAYRPDQFANPLNAEAHEHTTGEEIWEQLEGQVHAFVAYVGSGGTFTGVARALRRHNPKVRCYPVEPEKARFLAGKPVESTRHRIQGGGYAFRPPFWDDSLVDGYLAVSDEEAIAAARELARREGIFAGFSAGANIAAALKLKGKLEEGANVVTIIPDSGMKYLSTELFS</sequence>
<evidence type="ECO:0000259" key="7">
    <source>
        <dbReference type="Pfam" id="PF00291"/>
    </source>
</evidence>
<evidence type="ECO:0000256" key="1">
    <source>
        <dbReference type="ARBA" id="ARBA00001933"/>
    </source>
</evidence>
<evidence type="ECO:0000313" key="9">
    <source>
        <dbReference type="Proteomes" id="UP000242015"/>
    </source>
</evidence>
<dbReference type="InterPro" id="IPR001216">
    <property type="entry name" value="P-phosphate_BS"/>
</dbReference>
<comment type="caution">
    <text evidence="8">The sequence shown here is derived from an EMBL/GenBank/DDBJ whole genome shotgun (WGS) entry which is preliminary data.</text>
</comment>
<dbReference type="FunFam" id="3.40.50.1100:FF:000006">
    <property type="entry name" value="Cysteine synthase"/>
    <property type="match status" value="1"/>
</dbReference>
<proteinExistence type="inferred from homology"/>
<accession>A0A2R6CDD4</accession>
<evidence type="ECO:0000256" key="4">
    <source>
        <dbReference type="ARBA" id="ARBA00022679"/>
    </source>
</evidence>
<dbReference type="PANTHER" id="PTHR10314">
    <property type="entry name" value="CYSTATHIONINE BETA-SYNTHASE"/>
    <property type="match status" value="1"/>
</dbReference>
<dbReference type="GO" id="GO:0016740">
    <property type="term" value="F:transferase activity"/>
    <property type="evidence" value="ECO:0007669"/>
    <property type="project" value="UniProtKB-KW"/>
</dbReference>
<evidence type="ECO:0000256" key="5">
    <source>
        <dbReference type="ARBA" id="ARBA00022898"/>
    </source>
</evidence>
<keyword evidence="5" id="KW-0663">Pyridoxal phosphate</keyword>
<dbReference type="Pfam" id="PF00291">
    <property type="entry name" value="PALP"/>
    <property type="match status" value="1"/>
</dbReference>
<dbReference type="InterPro" id="IPR001926">
    <property type="entry name" value="TrpB-like_PALP"/>
</dbReference>
<dbReference type="Proteomes" id="UP000242015">
    <property type="component" value="Unassembled WGS sequence"/>
</dbReference>
<comment type="similarity">
    <text evidence="2">Belongs to the cysteine synthase/cystathionine beta-synthase family.</text>
</comment>
<keyword evidence="4" id="KW-0808">Transferase</keyword>
<feature type="domain" description="Tryptophan synthase beta chain-like PALP" evidence="7">
    <location>
        <begin position="14"/>
        <end position="310"/>
    </location>
</feature>
<protein>
    <submittedName>
        <fullName evidence="8">Cysteine synthase</fullName>
    </submittedName>
</protein>
<evidence type="ECO:0000256" key="2">
    <source>
        <dbReference type="ARBA" id="ARBA00007103"/>
    </source>
</evidence>
<dbReference type="InterPro" id="IPR036052">
    <property type="entry name" value="TrpB-like_PALP_sf"/>
</dbReference>
<dbReference type="Gene3D" id="3.40.50.1100">
    <property type="match status" value="2"/>
</dbReference>